<keyword evidence="5" id="KW-0653">Protein transport</keyword>
<dbReference type="GO" id="GO:0015031">
    <property type="term" value="P:protein transport"/>
    <property type="evidence" value="ECO:0007669"/>
    <property type="project" value="UniProtKB-KW"/>
</dbReference>
<keyword evidence="10" id="KW-1185">Reference proteome</keyword>
<evidence type="ECO:0000256" key="1">
    <source>
        <dbReference type="ARBA" id="ARBA00004608"/>
    </source>
</evidence>
<dbReference type="GO" id="GO:0005771">
    <property type="term" value="C:multivesicular body"/>
    <property type="evidence" value="ECO:0007669"/>
    <property type="project" value="TreeGrafter"/>
</dbReference>
<keyword evidence="3" id="KW-0813">Transport</keyword>
<dbReference type="Pfam" id="PF03357">
    <property type="entry name" value="Snf7"/>
    <property type="match status" value="1"/>
</dbReference>
<feature type="region of interest" description="Disordered" evidence="8">
    <location>
        <begin position="204"/>
        <end position="238"/>
    </location>
</feature>
<evidence type="ECO:0000313" key="10">
    <source>
        <dbReference type="Proteomes" id="UP000239649"/>
    </source>
</evidence>
<keyword evidence="6" id="KW-0472">Membrane</keyword>
<dbReference type="GO" id="GO:0000815">
    <property type="term" value="C:ESCRT III complex"/>
    <property type="evidence" value="ECO:0007669"/>
    <property type="project" value="TreeGrafter"/>
</dbReference>
<dbReference type="OrthoDB" id="441172at2759"/>
<evidence type="ECO:0000256" key="4">
    <source>
        <dbReference type="ARBA" id="ARBA00022753"/>
    </source>
</evidence>
<reference evidence="9 10" key="1">
    <citation type="journal article" date="2018" name="Plant J.">
        <title>Genome sequences of Chlorella sorokiniana UTEX 1602 and Micractinium conductrix SAG 241.80: implications to maltose excretion by a green alga.</title>
        <authorList>
            <person name="Arriola M.B."/>
            <person name="Velmurugan N."/>
            <person name="Zhang Y."/>
            <person name="Plunkett M.H."/>
            <person name="Hondzo H."/>
            <person name="Barney B.M."/>
        </authorList>
    </citation>
    <scope>NUCLEOTIDE SEQUENCE [LARGE SCALE GENOMIC DNA]</scope>
    <source>
        <strain evidence="9 10">SAG 241.80</strain>
    </source>
</reference>
<evidence type="ECO:0000256" key="5">
    <source>
        <dbReference type="ARBA" id="ARBA00022927"/>
    </source>
</evidence>
<dbReference type="PANTHER" id="PTHR22761:SF5">
    <property type="entry name" value="CHARGED MULTIVESICULAR BODY PROTEIN 6"/>
    <property type="match status" value="1"/>
</dbReference>
<dbReference type="STRING" id="554055.A0A2P6VHD3"/>
<accession>A0A2P6VHD3</accession>
<comment type="similarity">
    <text evidence="2">Belongs to the SNF7 family.</text>
</comment>
<proteinExistence type="inferred from homology"/>
<comment type="caution">
    <text evidence="9">The sequence shown here is derived from an EMBL/GenBank/DDBJ whole genome shotgun (WGS) entry which is preliminary data.</text>
</comment>
<evidence type="ECO:0000256" key="8">
    <source>
        <dbReference type="SAM" id="MobiDB-lite"/>
    </source>
</evidence>
<dbReference type="GO" id="GO:0006900">
    <property type="term" value="P:vesicle budding from membrane"/>
    <property type="evidence" value="ECO:0007669"/>
    <property type="project" value="TreeGrafter"/>
</dbReference>
<feature type="coiled-coil region" evidence="7">
    <location>
        <begin position="133"/>
        <end position="173"/>
    </location>
</feature>
<comment type="subcellular location">
    <subcellularLocation>
        <location evidence="1">Endosome membrane</location>
    </subcellularLocation>
</comment>
<protein>
    <submittedName>
        <fullName evidence="9">Vacuolar sorting-associated 20-like protein 2-like</fullName>
    </submittedName>
</protein>
<keyword evidence="4" id="KW-0967">Endosome</keyword>
<gene>
    <name evidence="9" type="ORF">C2E20_3274</name>
</gene>
<name>A0A2P6VHD3_9CHLO</name>
<dbReference type="AlphaFoldDB" id="A0A2P6VHD3"/>
<dbReference type="Proteomes" id="UP000239649">
    <property type="component" value="Unassembled WGS sequence"/>
</dbReference>
<sequence>MGAAASKKKKLEINEVDRAVLTLKTQARKLEQQRTRIQGNVDRELAVAKELVASGRKERALLALKRKKLQEGQAARLDAWLLNVEEMLLNLETAKNQQRLFAALKEGTSAVKEMQTALPLEEVEQLMQDGADAKEYEDSLRQMLGESLNAEEAEAAAEELQQLEAQLMDEQQLELPRAPDAALPAAPQAEQQAAAGEAAEELLAELPSVPQTRPVALPAGKEAAAAEEAEAERVLVAA</sequence>
<dbReference type="InterPro" id="IPR005024">
    <property type="entry name" value="Snf7_fam"/>
</dbReference>
<evidence type="ECO:0000256" key="6">
    <source>
        <dbReference type="ARBA" id="ARBA00023136"/>
    </source>
</evidence>
<keyword evidence="7" id="KW-0175">Coiled coil</keyword>
<dbReference type="GO" id="GO:0032511">
    <property type="term" value="P:late endosome to vacuole transport via multivesicular body sorting pathway"/>
    <property type="evidence" value="ECO:0007669"/>
    <property type="project" value="TreeGrafter"/>
</dbReference>
<evidence type="ECO:0000313" key="9">
    <source>
        <dbReference type="EMBL" id="PSC73503.1"/>
    </source>
</evidence>
<evidence type="ECO:0000256" key="7">
    <source>
        <dbReference type="SAM" id="Coils"/>
    </source>
</evidence>
<dbReference type="PANTHER" id="PTHR22761">
    <property type="entry name" value="CHARGED MULTIVESICULAR BODY PROTEIN"/>
    <property type="match status" value="1"/>
</dbReference>
<dbReference type="EMBL" id="LHPF02000007">
    <property type="protein sequence ID" value="PSC73503.1"/>
    <property type="molecule type" value="Genomic_DNA"/>
</dbReference>
<evidence type="ECO:0000256" key="3">
    <source>
        <dbReference type="ARBA" id="ARBA00022448"/>
    </source>
</evidence>
<organism evidence="9 10">
    <name type="scientific">Micractinium conductrix</name>
    <dbReference type="NCBI Taxonomy" id="554055"/>
    <lineage>
        <taxon>Eukaryota</taxon>
        <taxon>Viridiplantae</taxon>
        <taxon>Chlorophyta</taxon>
        <taxon>core chlorophytes</taxon>
        <taxon>Trebouxiophyceae</taxon>
        <taxon>Chlorellales</taxon>
        <taxon>Chlorellaceae</taxon>
        <taxon>Chlorella clade</taxon>
        <taxon>Micractinium</taxon>
    </lineage>
</organism>
<dbReference type="Gene3D" id="1.10.287.1060">
    <property type="entry name" value="ESAT-6-like"/>
    <property type="match status" value="1"/>
</dbReference>
<evidence type="ECO:0000256" key="2">
    <source>
        <dbReference type="ARBA" id="ARBA00006190"/>
    </source>
</evidence>